<dbReference type="RefSeq" id="XP_005843326.1">
    <property type="nucleotide sequence ID" value="XM_005843264.1"/>
</dbReference>
<evidence type="ECO:0000313" key="11">
    <source>
        <dbReference type="Proteomes" id="UP000008141"/>
    </source>
</evidence>
<dbReference type="InterPro" id="IPR044851">
    <property type="entry name" value="Wax_synthase"/>
</dbReference>
<dbReference type="GO" id="GO:0006629">
    <property type="term" value="P:lipid metabolic process"/>
    <property type="evidence" value="ECO:0007669"/>
    <property type="project" value="InterPro"/>
</dbReference>
<evidence type="ECO:0000256" key="8">
    <source>
        <dbReference type="SAM" id="Phobius"/>
    </source>
</evidence>
<dbReference type="AlphaFoldDB" id="E1ZSC8"/>
<comment type="pathway">
    <text evidence="2">Secondary metabolite biosynthesis.</text>
</comment>
<evidence type="ECO:0000256" key="2">
    <source>
        <dbReference type="ARBA" id="ARBA00005179"/>
    </source>
</evidence>
<evidence type="ECO:0000259" key="9">
    <source>
        <dbReference type="Pfam" id="PF13813"/>
    </source>
</evidence>
<comment type="subcellular location">
    <subcellularLocation>
        <location evidence="1">Membrane</location>
        <topology evidence="1">Multi-pass membrane protein</topology>
    </subcellularLocation>
</comment>
<dbReference type="EMBL" id="GL433866">
    <property type="protein sequence ID" value="EFN51224.1"/>
    <property type="molecule type" value="Genomic_DNA"/>
</dbReference>
<dbReference type="PANTHER" id="PTHR31595:SF57">
    <property type="entry name" value="OS04G0481900 PROTEIN"/>
    <property type="match status" value="1"/>
</dbReference>
<feature type="domain" description="Wax synthase" evidence="9">
    <location>
        <begin position="166"/>
        <end position="240"/>
    </location>
</feature>
<evidence type="ECO:0000256" key="6">
    <source>
        <dbReference type="ARBA" id="ARBA00022989"/>
    </source>
</evidence>
<dbReference type="InParanoid" id="E1ZSC8"/>
<dbReference type="GO" id="GO:0008374">
    <property type="term" value="F:O-acyltransferase activity"/>
    <property type="evidence" value="ECO:0007669"/>
    <property type="project" value="InterPro"/>
</dbReference>
<keyword evidence="11" id="KW-1185">Reference proteome</keyword>
<sequence>MPAGWGRLAVALPVLAVLQLPPFLFNPLTETWAVVLSLNFPWLSVCAVLGWAMGRGPQAQPFPHYLAFLAFLVCPALPCTVRPTEPAAGRRVQRTHQFGQWEPAAKVAVLAAAATAFDCLVMPHWLTGILQSLALFCFTSLCLEVAAAAASLVSGMPVLAPFNRPEFWGAQWNVVAGTTFRTTVYEPLCQGLFAGQTAAAAAPWRRVVAMLATFAASGAVHELAFFHLTRRLSGRWFLFFTVQGPLLLAEAGLGRLCRQAGVQVPLPVRVATATATVHMLAHMLFFPDIVEAGVPRRMLHQLLPGGLCGGGGGTKLSTGG</sequence>
<dbReference type="OMA" id="YINRETP"/>
<evidence type="ECO:0000256" key="7">
    <source>
        <dbReference type="ARBA" id="ARBA00023136"/>
    </source>
</evidence>
<proteinExistence type="inferred from homology"/>
<name>E1ZSC8_CHLVA</name>
<keyword evidence="6 8" id="KW-1133">Transmembrane helix</keyword>
<keyword evidence="4" id="KW-0808">Transferase</keyword>
<gene>
    <name evidence="10" type="ORF">CHLNCDRAFT_141220</name>
</gene>
<accession>E1ZSC8</accession>
<dbReference type="OrthoDB" id="1077582at2759"/>
<dbReference type="GO" id="GO:0016020">
    <property type="term" value="C:membrane"/>
    <property type="evidence" value="ECO:0007669"/>
    <property type="project" value="UniProtKB-SubCell"/>
</dbReference>
<dbReference type="InterPro" id="IPR032805">
    <property type="entry name" value="Wax_synthase_dom"/>
</dbReference>
<dbReference type="Pfam" id="PF13813">
    <property type="entry name" value="MBOAT_2"/>
    <property type="match status" value="1"/>
</dbReference>
<feature type="transmembrane region" description="Helical" evidence="8">
    <location>
        <begin position="65"/>
        <end position="84"/>
    </location>
</feature>
<feature type="transmembrane region" description="Helical" evidence="8">
    <location>
        <begin position="32"/>
        <end position="53"/>
    </location>
</feature>
<reference evidence="10 11" key="1">
    <citation type="journal article" date="2010" name="Plant Cell">
        <title>The Chlorella variabilis NC64A genome reveals adaptation to photosymbiosis, coevolution with viruses, and cryptic sex.</title>
        <authorList>
            <person name="Blanc G."/>
            <person name="Duncan G."/>
            <person name="Agarkova I."/>
            <person name="Borodovsky M."/>
            <person name="Gurnon J."/>
            <person name="Kuo A."/>
            <person name="Lindquist E."/>
            <person name="Lucas S."/>
            <person name="Pangilinan J."/>
            <person name="Polle J."/>
            <person name="Salamov A."/>
            <person name="Terry A."/>
            <person name="Yamada T."/>
            <person name="Dunigan D.D."/>
            <person name="Grigoriev I.V."/>
            <person name="Claverie J.M."/>
            <person name="Van Etten J.L."/>
        </authorList>
    </citation>
    <scope>NUCLEOTIDE SEQUENCE [LARGE SCALE GENOMIC DNA]</scope>
    <source>
        <strain evidence="10 11">NC64A</strain>
    </source>
</reference>
<evidence type="ECO:0000256" key="4">
    <source>
        <dbReference type="ARBA" id="ARBA00022679"/>
    </source>
</evidence>
<evidence type="ECO:0000256" key="5">
    <source>
        <dbReference type="ARBA" id="ARBA00022692"/>
    </source>
</evidence>
<keyword evidence="5 8" id="KW-0812">Transmembrane</keyword>
<dbReference type="PANTHER" id="PTHR31595">
    <property type="entry name" value="LONG-CHAIN-ALCOHOL O-FATTY-ACYLTRANSFERASE 3-RELATED"/>
    <property type="match status" value="1"/>
</dbReference>
<comment type="similarity">
    <text evidence="3">Belongs to the wax synthase family.</text>
</comment>
<feature type="transmembrane region" description="Helical" evidence="8">
    <location>
        <begin position="207"/>
        <end position="228"/>
    </location>
</feature>
<dbReference type="GeneID" id="17350671"/>
<organism evidence="11">
    <name type="scientific">Chlorella variabilis</name>
    <name type="common">Green alga</name>
    <dbReference type="NCBI Taxonomy" id="554065"/>
    <lineage>
        <taxon>Eukaryota</taxon>
        <taxon>Viridiplantae</taxon>
        <taxon>Chlorophyta</taxon>
        <taxon>core chlorophytes</taxon>
        <taxon>Trebouxiophyceae</taxon>
        <taxon>Chlorellales</taxon>
        <taxon>Chlorellaceae</taxon>
        <taxon>Chlorella clade</taxon>
        <taxon>Chlorella</taxon>
    </lineage>
</organism>
<dbReference type="FunCoup" id="E1ZSC8">
    <property type="interactions" value="1"/>
</dbReference>
<evidence type="ECO:0000256" key="3">
    <source>
        <dbReference type="ARBA" id="ARBA00007282"/>
    </source>
</evidence>
<dbReference type="STRING" id="554065.E1ZSC8"/>
<dbReference type="Proteomes" id="UP000008141">
    <property type="component" value="Unassembled WGS sequence"/>
</dbReference>
<keyword evidence="7 8" id="KW-0472">Membrane</keyword>
<evidence type="ECO:0000313" key="10">
    <source>
        <dbReference type="EMBL" id="EFN51224.1"/>
    </source>
</evidence>
<protein>
    <recommendedName>
        <fullName evidence="9">Wax synthase domain-containing protein</fullName>
    </recommendedName>
</protein>
<evidence type="ECO:0000256" key="1">
    <source>
        <dbReference type="ARBA" id="ARBA00004141"/>
    </source>
</evidence>
<dbReference type="KEGG" id="cvr:CHLNCDRAFT_141220"/>
<dbReference type="eggNOG" id="ENOG502QSCR">
    <property type="taxonomic scope" value="Eukaryota"/>
</dbReference>